<protein>
    <submittedName>
        <fullName evidence="2">DUF551 domain-containing protein</fullName>
    </submittedName>
</protein>
<proteinExistence type="predicted"/>
<dbReference type="InterPro" id="IPR007539">
    <property type="entry name" value="DUF551"/>
</dbReference>
<reference evidence="2" key="1">
    <citation type="submission" date="2018-06" db="EMBL/GenBank/DDBJ databases">
        <authorList>
            <person name="Ashton P.M."/>
            <person name="Dallman T."/>
            <person name="Nair S."/>
            <person name="De Pinna E."/>
            <person name="Peters T."/>
            <person name="Grant K."/>
        </authorList>
    </citation>
    <scope>NUCLEOTIDE SEQUENCE [LARGE SCALE GENOMIC DNA]</scope>
    <source>
        <strain evidence="2">275803</strain>
    </source>
</reference>
<accession>A0A5Y3MZJ1</accession>
<feature type="domain" description="DUF551" evidence="1">
    <location>
        <begin position="233"/>
        <end position="304"/>
    </location>
</feature>
<sequence>MTTITKERIELFIKNPLENGLTRGEQMELARIAMASLEAEPIGAFHIADQQVGGTSDYIKDGEWPIDNGVIDVYAVPPVQETGVYNDVFNIIGLLKKNEWAEHCTSTVLGSLLESEITRLVGKEQPASVVPPAIEPDYEVIKSILPTANPDEYACTIAADMWNACRAAMLQGGQPVSNRDELQVIGWLRSDYNSDDKRDPNAPLFMLGSNDPSDAWGVKYIPLSGNSPVIPGGWISCSERMPDREYVLAGDFSGTHYLASIPNVQVGIYADWFDDEKPCWDDGDGNDLHLKEVTHWMPLPEPPQEVK</sequence>
<evidence type="ECO:0000259" key="1">
    <source>
        <dbReference type="Pfam" id="PF04448"/>
    </source>
</evidence>
<dbReference type="Proteomes" id="UP000839598">
    <property type="component" value="Unassembled WGS sequence"/>
</dbReference>
<name>A0A5Y3MZJ1_SALER</name>
<dbReference type="EMBL" id="AAIVAV010000065">
    <property type="protein sequence ID" value="ECI4012733.1"/>
    <property type="molecule type" value="Genomic_DNA"/>
</dbReference>
<evidence type="ECO:0000313" key="2">
    <source>
        <dbReference type="EMBL" id="ECI4012733.1"/>
    </source>
</evidence>
<dbReference type="AlphaFoldDB" id="A0A5Y3MZJ1"/>
<dbReference type="Pfam" id="PF04448">
    <property type="entry name" value="DUF551"/>
    <property type="match status" value="1"/>
</dbReference>
<gene>
    <name evidence="2" type="ORF">DN310_26495</name>
</gene>
<comment type="caution">
    <text evidence="2">The sequence shown here is derived from an EMBL/GenBank/DDBJ whole genome shotgun (WGS) entry which is preliminary data.</text>
</comment>
<organism evidence="2">
    <name type="scientific">Salmonella enterica subsp. salamae</name>
    <dbReference type="NCBI Taxonomy" id="59202"/>
    <lineage>
        <taxon>Bacteria</taxon>
        <taxon>Pseudomonadati</taxon>
        <taxon>Pseudomonadota</taxon>
        <taxon>Gammaproteobacteria</taxon>
        <taxon>Enterobacterales</taxon>
        <taxon>Enterobacteriaceae</taxon>
        <taxon>Salmonella</taxon>
    </lineage>
</organism>